<gene>
    <name evidence="2" type="ORF">VaNZ11_009441</name>
</gene>
<sequence>QSRARTAAQGPGSAAAAAAAAAAAGDLEEVPLAQRRTVARARLYADQLRVEMMRRNWESLRDVETVEFGQSTLGAEYRRSQQEQGAGAGAAAGGAGGSTSAAAAAR</sequence>
<evidence type="ECO:0000313" key="2">
    <source>
        <dbReference type="EMBL" id="GLI65818.1"/>
    </source>
</evidence>
<keyword evidence="3" id="KW-1185">Reference proteome</keyword>
<feature type="compositionally biased region" description="Gly residues" evidence="1">
    <location>
        <begin position="86"/>
        <end position="97"/>
    </location>
</feature>
<evidence type="ECO:0000256" key="1">
    <source>
        <dbReference type="SAM" id="MobiDB-lite"/>
    </source>
</evidence>
<dbReference type="Proteomes" id="UP001165090">
    <property type="component" value="Unassembled WGS sequence"/>
</dbReference>
<accession>A0ABQ5S8P8</accession>
<feature type="region of interest" description="Disordered" evidence="1">
    <location>
        <begin position="74"/>
        <end position="106"/>
    </location>
</feature>
<proteinExistence type="predicted"/>
<feature type="non-terminal residue" evidence="2">
    <location>
        <position position="106"/>
    </location>
</feature>
<name>A0ABQ5S8P8_9CHLO</name>
<dbReference type="EMBL" id="BSDZ01000025">
    <property type="protein sequence ID" value="GLI65818.1"/>
    <property type="molecule type" value="Genomic_DNA"/>
</dbReference>
<evidence type="ECO:0000313" key="3">
    <source>
        <dbReference type="Proteomes" id="UP001165090"/>
    </source>
</evidence>
<reference evidence="2 3" key="1">
    <citation type="journal article" date="2023" name="IScience">
        <title>Expanded male sex-determining region conserved during the evolution of homothallism in the green alga Volvox.</title>
        <authorList>
            <person name="Yamamoto K."/>
            <person name="Matsuzaki R."/>
            <person name="Mahakham W."/>
            <person name="Heman W."/>
            <person name="Sekimoto H."/>
            <person name="Kawachi M."/>
            <person name="Minakuchi Y."/>
            <person name="Toyoda A."/>
            <person name="Nozaki H."/>
        </authorList>
    </citation>
    <scope>NUCLEOTIDE SEQUENCE [LARGE SCALE GENOMIC DNA]</scope>
    <source>
        <strain evidence="2 3">NIES-4468</strain>
    </source>
</reference>
<protein>
    <submittedName>
        <fullName evidence="2">Uncharacterized protein</fullName>
    </submittedName>
</protein>
<organism evidence="2 3">
    <name type="scientific">Volvox africanus</name>
    <dbReference type="NCBI Taxonomy" id="51714"/>
    <lineage>
        <taxon>Eukaryota</taxon>
        <taxon>Viridiplantae</taxon>
        <taxon>Chlorophyta</taxon>
        <taxon>core chlorophytes</taxon>
        <taxon>Chlorophyceae</taxon>
        <taxon>CS clade</taxon>
        <taxon>Chlamydomonadales</taxon>
        <taxon>Volvocaceae</taxon>
        <taxon>Volvox</taxon>
    </lineage>
</organism>
<feature type="non-terminal residue" evidence="2">
    <location>
        <position position="1"/>
    </location>
</feature>
<comment type="caution">
    <text evidence="2">The sequence shown here is derived from an EMBL/GenBank/DDBJ whole genome shotgun (WGS) entry which is preliminary data.</text>
</comment>